<feature type="coiled-coil region" evidence="1">
    <location>
        <begin position="96"/>
        <end position="144"/>
    </location>
</feature>
<feature type="coiled-coil region" evidence="1">
    <location>
        <begin position="189"/>
        <end position="306"/>
    </location>
</feature>
<reference evidence="3 4" key="1">
    <citation type="submission" date="2020-02" db="EMBL/GenBank/DDBJ databases">
        <title>Draft genome sequence of Haematococcus lacustris strain NIES-144.</title>
        <authorList>
            <person name="Morimoto D."/>
            <person name="Nakagawa S."/>
            <person name="Yoshida T."/>
            <person name="Sawayama S."/>
        </authorList>
    </citation>
    <scope>NUCLEOTIDE SEQUENCE [LARGE SCALE GENOMIC DNA]</scope>
    <source>
        <strain evidence="3 4">NIES-144</strain>
    </source>
</reference>
<comment type="caution">
    <text evidence="3">The sequence shown here is derived from an EMBL/GenBank/DDBJ whole genome shotgun (WGS) entry which is preliminary data.</text>
</comment>
<evidence type="ECO:0000256" key="1">
    <source>
        <dbReference type="SAM" id="Coils"/>
    </source>
</evidence>
<feature type="compositionally biased region" description="Polar residues" evidence="2">
    <location>
        <begin position="392"/>
        <end position="404"/>
    </location>
</feature>
<name>A0A699Z6C5_HAELA</name>
<sequence>MDASGNGLAPFAPDGSMGFRARPRYLTVPELEQLLRVSPPADAFRTGFVLPDPDVDEILRVAKELEGAQLYADPAYPPDMMSDILLRGIRVMQVAMDVQFRENEQLINEVNKAEEEIKDIEQREQDAQAELDRIRLLLDKQQADGNAEELRRKYEASKDWQCNRAAVVSSTPMAHVPPKPSPYSVLMGMAGLRNERDRDEKRLEDMEYRLKRADDALRDREDRAKDTEERLARLQEDYTDLRQTYEALRSDHAAAEAKLQIGDNTRQQDWKIERLAKENRALEVANTELRKTVQEVKTENLEVSEKIVLLDDELRKAKARELDLDARHEQLVAERGLMLTAQEELRVEVVEKMGLLDEFEARFQRQYKSWEEERSTLQAQVEALRQGGDNRATASRTRPLTASTGPKPLAGSSGLSEEEVQDLRDQLNEALEKEILLLEAYEQLELSTAAEIDKALAKQAEALKAATRRVDFLTSR</sequence>
<keyword evidence="1" id="KW-0175">Coiled coil</keyword>
<evidence type="ECO:0000313" key="3">
    <source>
        <dbReference type="EMBL" id="GFH17115.1"/>
    </source>
</evidence>
<dbReference type="AlphaFoldDB" id="A0A699Z6C5"/>
<feature type="region of interest" description="Disordered" evidence="2">
    <location>
        <begin position="385"/>
        <end position="417"/>
    </location>
</feature>
<evidence type="ECO:0000256" key="2">
    <source>
        <dbReference type="SAM" id="MobiDB-lite"/>
    </source>
</evidence>
<dbReference type="EMBL" id="BLLF01001098">
    <property type="protein sequence ID" value="GFH17115.1"/>
    <property type="molecule type" value="Genomic_DNA"/>
</dbReference>
<organism evidence="3 4">
    <name type="scientific">Haematococcus lacustris</name>
    <name type="common">Green alga</name>
    <name type="synonym">Haematococcus pluvialis</name>
    <dbReference type="NCBI Taxonomy" id="44745"/>
    <lineage>
        <taxon>Eukaryota</taxon>
        <taxon>Viridiplantae</taxon>
        <taxon>Chlorophyta</taxon>
        <taxon>core chlorophytes</taxon>
        <taxon>Chlorophyceae</taxon>
        <taxon>CS clade</taxon>
        <taxon>Chlamydomonadales</taxon>
        <taxon>Haematococcaceae</taxon>
        <taxon>Haematococcus</taxon>
    </lineage>
</organism>
<feature type="non-terminal residue" evidence="3">
    <location>
        <position position="476"/>
    </location>
</feature>
<keyword evidence="4" id="KW-1185">Reference proteome</keyword>
<accession>A0A699Z6C5</accession>
<dbReference type="Proteomes" id="UP000485058">
    <property type="component" value="Unassembled WGS sequence"/>
</dbReference>
<gene>
    <name evidence="3" type="ORF">HaLaN_13675</name>
</gene>
<protein>
    <submittedName>
        <fullName evidence="3">Uncharacterized protein</fullName>
    </submittedName>
</protein>
<evidence type="ECO:0000313" key="4">
    <source>
        <dbReference type="Proteomes" id="UP000485058"/>
    </source>
</evidence>
<proteinExistence type="predicted"/>